<feature type="binding site" evidence="3">
    <location>
        <position position="120"/>
    </location>
    <ligand>
        <name>a divalent metal cation</name>
        <dbReference type="ChEBI" id="CHEBI:60240"/>
    </ligand>
</feature>
<dbReference type="GO" id="GO:0046872">
    <property type="term" value="F:metal ion binding"/>
    <property type="evidence" value="ECO:0007669"/>
    <property type="project" value="UniProtKB-KW"/>
</dbReference>
<dbReference type="Pfam" id="PF05163">
    <property type="entry name" value="DinB"/>
    <property type="match status" value="1"/>
</dbReference>
<evidence type="ECO:0000256" key="3">
    <source>
        <dbReference type="PIRSR" id="PIRSR607837-1"/>
    </source>
</evidence>
<reference evidence="4 5" key="1">
    <citation type="submission" date="2019-04" db="EMBL/GenBank/DDBJ databases">
        <title>Bacillus sediminilitoris sp. nov., isolated from a tidal flat sediment on the East China Sea.</title>
        <authorList>
            <person name="Wei Y."/>
            <person name="Mao H."/>
            <person name="Fang J."/>
        </authorList>
    </citation>
    <scope>NUCLEOTIDE SEQUENCE [LARGE SCALE GENOMIC DNA]</scope>
    <source>
        <strain evidence="4 5">DSL-17</strain>
    </source>
</reference>
<keyword evidence="2 3" id="KW-0479">Metal-binding</keyword>
<dbReference type="OrthoDB" id="9811413at2"/>
<dbReference type="Gene3D" id="1.20.120.450">
    <property type="entry name" value="dinb family like domain"/>
    <property type="match status" value="1"/>
</dbReference>
<keyword evidence="5" id="KW-1185">Reference proteome</keyword>
<name>A0A4S4BW32_9BACI</name>
<evidence type="ECO:0000313" key="4">
    <source>
        <dbReference type="EMBL" id="THF79382.1"/>
    </source>
</evidence>
<feature type="binding site" evidence="3">
    <location>
        <position position="38"/>
    </location>
    <ligand>
        <name>a divalent metal cation</name>
        <dbReference type="ChEBI" id="CHEBI:60240"/>
    </ligand>
</feature>
<dbReference type="InterPro" id="IPR007837">
    <property type="entry name" value="DinB"/>
</dbReference>
<dbReference type="Proteomes" id="UP000310334">
    <property type="component" value="Unassembled WGS sequence"/>
</dbReference>
<comment type="caution">
    <text evidence="4">The sequence shown here is derived from an EMBL/GenBank/DDBJ whole genome shotgun (WGS) entry which is preliminary data.</text>
</comment>
<dbReference type="PANTHER" id="PTHR37302">
    <property type="entry name" value="SLR1116 PROTEIN"/>
    <property type="match status" value="1"/>
</dbReference>
<sequence length="149" mass="17614">MQTIYKMFEHLHWANEQILAVLQNSEDKMNEEKRLFSHILLTEEVWLNRIIGLENQASLIWTELGIEECSKQINQNKQKYEQFFASLPDQHADKLITYRNSTGQEFTTSIRDILTHIALHGHYHRGQINQKLRLDGFEPVGTDFITFVR</sequence>
<gene>
    <name evidence="4" type="ORF">E6W99_13670</name>
</gene>
<dbReference type="SUPFAM" id="SSF109854">
    <property type="entry name" value="DinB/YfiT-like putative metalloenzymes"/>
    <property type="match status" value="1"/>
</dbReference>
<evidence type="ECO:0000256" key="1">
    <source>
        <dbReference type="ARBA" id="ARBA00008635"/>
    </source>
</evidence>
<dbReference type="RefSeq" id="WP_136354756.1">
    <property type="nucleotide sequence ID" value="NZ_CP046266.1"/>
</dbReference>
<organism evidence="4 5">
    <name type="scientific">Metabacillus sediminilitoris</name>
    <dbReference type="NCBI Taxonomy" id="2567941"/>
    <lineage>
        <taxon>Bacteria</taxon>
        <taxon>Bacillati</taxon>
        <taxon>Bacillota</taxon>
        <taxon>Bacilli</taxon>
        <taxon>Bacillales</taxon>
        <taxon>Bacillaceae</taxon>
        <taxon>Metabacillus</taxon>
    </lineage>
</organism>
<feature type="binding site" evidence="3">
    <location>
        <position position="124"/>
    </location>
    <ligand>
        <name>a divalent metal cation</name>
        <dbReference type="ChEBI" id="CHEBI:60240"/>
    </ligand>
</feature>
<evidence type="ECO:0000256" key="2">
    <source>
        <dbReference type="ARBA" id="ARBA00022723"/>
    </source>
</evidence>
<dbReference type="InterPro" id="IPR034660">
    <property type="entry name" value="DinB/YfiT-like"/>
</dbReference>
<accession>A0A4S4BW32</accession>
<dbReference type="PANTHER" id="PTHR37302:SF3">
    <property type="entry name" value="DAMAGE-INDUCIBLE PROTEIN DINB"/>
    <property type="match status" value="1"/>
</dbReference>
<evidence type="ECO:0000313" key="5">
    <source>
        <dbReference type="Proteomes" id="UP000310334"/>
    </source>
</evidence>
<proteinExistence type="inferred from homology"/>
<dbReference type="AlphaFoldDB" id="A0A4S4BW32"/>
<dbReference type="EMBL" id="SSNT01000009">
    <property type="protein sequence ID" value="THF79382.1"/>
    <property type="molecule type" value="Genomic_DNA"/>
</dbReference>
<protein>
    <submittedName>
        <fullName evidence="4">Damage-inducible protein DinB</fullName>
    </submittedName>
</protein>
<comment type="similarity">
    <text evidence="1">Belongs to the DinB family.</text>
</comment>